<organism evidence="2 3">
    <name type="scientific">Terriglobus saanensis (strain ATCC BAA-1853 / DSM 23119 / SP1PR4)</name>
    <dbReference type="NCBI Taxonomy" id="401053"/>
    <lineage>
        <taxon>Bacteria</taxon>
        <taxon>Pseudomonadati</taxon>
        <taxon>Acidobacteriota</taxon>
        <taxon>Terriglobia</taxon>
        <taxon>Terriglobales</taxon>
        <taxon>Acidobacteriaceae</taxon>
        <taxon>Terriglobus</taxon>
    </lineage>
</organism>
<keyword evidence="2" id="KW-0378">Hydrolase</keyword>
<keyword evidence="3" id="KW-1185">Reference proteome</keyword>
<dbReference type="KEGG" id="tsa:AciPR4_4241"/>
<dbReference type="Proteomes" id="UP000006844">
    <property type="component" value="Chromosome"/>
</dbReference>
<dbReference type="EMBL" id="CP002467">
    <property type="protein sequence ID" value="ADV84984.1"/>
    <property type="molecule type" value="Genomic_DNA"/>
</dbReference>
<dbReference type="GO" id="GO:0016787">
    <property type="term" value="F:hydrolase activity"/>
    <property type="evidence" value="ECO:0007669"/>
    <property type="project" value="UniProtKB-KW"/>
</dbReference>
<feature type="domain" description="Isochorismatase-like" evidence="1">
    <location>
        <begin position="53"/>
        <end position="132"/>
    </location>
</feature>
<proteinExistence type="predicted"/>
<reference evidence="2 3" key="1">
    <citation type="journal article" date="2012" name="Stand. Genomic Sci.">
        <title>Complete genome sequence of Terriglobus saanensis type strain SP1PR4(T), an Acidobacteria from tundra soil.</title>
        <authorList>
            <person name="Rawat S.R."/>
            <person name="Mannisto M.K."/>
            <person name="Starovoytov V."/>
            <person name="Goodwin L."/>
            <person name="Nolan M."/>
            <person name="Hauser L."/>
            <person name="Land M."/>
            <person name="Davenport K.W."/>
            <person name="Woyke T."/>
            <person name="Haggblom M.M."/>
        </authorList>
    </citation>
    <scope>NUCLEOTIDE SEQUENCE</scope>
    <source>
        <strain evidence="3">ATCC BAA-1853 / DSM 23119 / SP1PR4</strain>
    </source>
</reference>
<dbReference type="InterPro" id="IPR036380">
    <property type="entry name" value="Isochorismatase-like_sf"/>
</dbReference>
<gene>
    <name evidence="2" type="ordered locus">AciPR4_4241</name>
</gene>
<sequence length="180" mass="19435">MPNFPGSLLDNVQTAIKRPDVVGVVVVDEQGDPPAAYPQRPHQQQVLLFAARFGLPVWLIELNPNPANPNIATRTQLRAFLPQNVPVITKRGLNAFHNTNLLAQLQHAHVDTIVLMGFASNQCVKLTAVGGHEGSPTNPGPFNDGATGLMLTVMTCQNILRGGSVGDWIATPGVEFYERV</sequence>
<evidence type="ECO:0000313" key="2">
    <source>
        <dbReference type="EMBL" id="ADV84984.1"/>
    </source>
</evidence>
<dbReference type="InterPro" id="IPR000868">
    <property type="entry name" value="Isochorismatase-like_dom"/>
</dbReference>
<evidence type="ECO:0000259" key="1">
    <source>
        <dbReference type="Pfam" id="PF00857"/>
    </source>
</evidence>
<protein>
    <submittedName>
        <fullName evidence="2">Isochorismatase hydrolase</fullName>
    </submittedName>
</protein>
<dbReference type="HOGENOM" id="CLU_1495500_0_0_0"/>
<dbReference type="Pfam" id="PF00857">
    <property type="entry name" value="Isochorismatase"/>
    <property type="match status" value="1"/>
</dbReference>
<dbReference type="eggNOG" id="ENOG502ZWZT">
    <property type="taxonomic scope" value="Bacteria"/>
</dbReference>
<dbReference type="AlphaFoldDB" id="E8V693"/>
<evidence type="ECO:0000313" key="3">
    <source>
        <dbReference type="Proteomes" id="UP000006844"/>
    </source>
</evidence>
<dbReference type="SUPFAM" id="SSF52499">
    <property type="entry name" value="Isochorismatase-like hydrolases"/>
    <property type="match status" value="1"/>
</dbReference>
<name>E8V693_TERSS</name>
<accession>E8V693</accession>
<dbReference type="Gene3D" id="3.40.50.850">
    <property type="entry name" value="Isochorismatase-like"/>
    <property type="match status" value="1"/>
</dbReference>